<dbReference type="OrthoDB" id="8119704at2759"/>
<dbReference type="GO" id="GO:0008909">
    <property type="term" value="F:isochorismate synthase activity"/>
    <property type="evidence" value="ECO:0007669"/>
    <property type="project" value="InterPro"/>
</dbReference>
<accession>A0A8T2SC92</accession>
<feature type="domain" description="Chorismate-utilising enzyme C-terminal" evidence="1">
    <location>
        <begin position="2"/>
        <end position="218"/>
    </location>
</feature>
<reference evidence="2" key="1">
    <citation type="submission" date="2021-08" db="EMBL/GenBank/DDBJ databases">
        <title>WGS assembly of Ceratopteris richardii.</title>
        <authorList>
            <person name="Marchant D.B."/>
            <person name="Chen G."/>
            <person name="Jenkins J."/>
            <person name="Shu S."/>
            <person name="Leebens-Mack J."/>
            <person name="Grimwood J."/>
            <person name="Schmutz J."/>
            <person name="Soltis P."/>
            <person name="Soltis D."/>
            <person name="Chen Z.-H."/>
        </authorList>
    </citation>
    <scope>NUCLEOTIDE SEQUENCE</scope>
    <source>
        <strain evidence="2">Whitten #5841</strain>
        <tissue evidence="2">Leaf</tissue>
    </source>
</reference>
<dbReference type="Gene3D" id="3.60.120.10">
    <property type="entry name" value="Anthranilate synthase"/>
    <property type="match status" value="1"/>
</dbReference>
<protein>
    <recommendedName>
        <fullName evidence="1">Chorismate-utilising enzyme C-terminal domain-containing protein</fullName>
    </recommendedName>
</protein>
<organism evidence="2 3">
    <name type="scientific">Ceratopteris richardii</name>
    <name type="common">Triangle waterfern</name>
    <dbReference type="NCBI Taxonomy" id="49495"/>
    <lineage>
        <taxon>Eukaryota</taxon>
        <taxon>Viridiplantae</taxon>
        <taxon>Streptophyta</taxon>
        <taxon>Embryophyta</taxon>
        <taxon>Tracheophyta</taxon>
        <taxon>Polypodiopsida</taxon>
        <taxon>Polypodiidae</taxon>
        <taxon>Polypodiales</taxon>
        <taxon>Pteridineae</taxon>
        <taxon>Pteridaceae</taxon>
        <taxon>Parkerioideae</taxon>
        <taxon>Ceratopteris</taxon>
    </lineage>
</organism>
<evidence type="ECO:0000259" key="1">
    <source>
        <dbReference type="Pfam" id="PF00425"/>
    </source>
</evidence>
<dbReference type="PANTHER" id="PTHR47253:SF4">
    <property type="entry name" value="ISOCHORISMATE SYNTHASE 2, CHLOROPLASTIC"/>
    <property type="match status" value="1"/>
</dbReference>
<proteinExistence type="predicted"/>
<dbReference type="PANTHER" id="PTHR47253">
    <property type="match status" value="1"/>
</dbReference>
<evidence type="ECO:0000313" key="2">
    <source>
        <dbReference type="EMBL" id="KAH7315791.1"/>
    </source>
</evidence>
<keyword evidence="3" id="KW-1185">Reference proteome</keyword>
<dbReference type="InterPro" id="IPR044250">
    <property type="entry name" value="MenF-like"/>
</dbReference>
<evidence type="ECO:0000313" key="3">
    <source>
        <dbReference type="Proteomes" id="UP000825935"/>
    </source>
</evidence>
<name>A0A8T2SC92_CERRI</name>
<dbReference type="Proteomes" id="UP000825935">
    <property type="component" value="Chromosome 21"/>
</dbReference>
<dbReference type="AlphaFoldDB" id="A0A8T2SC92"/>
<comment type="caution">
    <text evidence="2">The sequence shown here is derived from an EMBL/GenBank/DDBJ whole genome shotgun (WGS) entry which is preliminary data.</text>
</comment>
<dbReference type="EMBL" id="CM035426">
    <property type="protein sequence ID" value="KAH7315791.1"/>
    <property type="molecule type" value="Genomic_DNA"/>
</dbReference>
<gene>
    <name evidence="2" type="ORF">KP509_21G065600</name>
</gene>
<dbReference type="SUPFAM" id="SSF56322">
    <property type="entry name" value="ADC synthase"/>
    <property type="match status" value="1"/>
</dbReference>
<sequence length="231" mass="25644">MQQIKKSDLSLTNQYIDQVVLARRTKIVLDTTVESLTLLSILQAKNPSSCQFCIQLSNSSFIGSTPERLFYKEGAKVVAGTRARGVTEIEDYELGIELLSSIKDHVEFDIVVESIKQRLTGICKSMKIESYKDLIKQANVQHLYGCLAGELCDGISEFEILSELHPTPAVCGQPQNLAKSFLSKIEKFDRGMYSGPIGWMSGERAEFLVAIRSALVADLPNLSIHKADKIE</sequence>
<dbReference type="Pfam" id="PF00425">
    <property type="entry name" value="Chorismate_bind"/>
    <property type="match status" value="1"/>
</dbReference>
<dbReference type="InterPro" id="IPR015890">
    <property type="entry name" value="Chorismate_C"/>
</dbReference>
<dbReference type="InterPro" id="IPR005801">
    <property type="entry name" value="ADC_synthase"/>
</dbReference>